<comment type="subcellular location">
    <subcellularLocation>
        <location evidence="1 10">Cell outer membrane</location>
        <topology evidence="1 10">Multi-pass membrane protein</topology>
    </subcellularLocation>
</comment>
<keyword evidence="3 10" id="KW-1134">Transmembrane beta strand</keyword>
<dbReference type="RefSeq" id="WP_303548325.1">
    <property type="nucleotide sequence ID" value="NZ_JAUOPG010000001.1"/>
</dbReference>
<dbReference type="Gene3D" id="2.40.170.20">
    <property type="entry name" value="TonB-dependent receptor, beta-barrel domain"/>
    <property type="match status" value="1"/>
</dbReference>
<keyword evidence="15" id="KW-0675">Receptor</keyword>
<dbReference type="PANTHER" id="PTHR30069:SF53">
    <property type="entry name" value="COLICIN I RECEPTOR-RELATED"/>
    <property type="match status" value="1"/>
</dbReference>
<evidence type="ECO:0000259" key="13">
    <source>
        <dbReference type="Pfam" id="PF00593"/>
    </source>
</evidence>
<dbReference type="PROSITE" id="PS52016">
    <property type="entry name" value="TONB_DEPENDENT_REC_3"/>
    <property type="match status" value="1"/>
</dbReference>
<gene>
    <name evidence="15" type="ORF">Q4490_02025</name>
</gene>
<evidence type="ECO:0000313" key="15">
    <source>
        <dbReference type="EMBL" id="MDO6452330.1"/>
    </source>
</evidence>
<keyword evidence="4 10" id="KW-0812">Transmembrane</keyword>
<feature type="domain" description="TonB-dependent receptor-like beta-barrel" evidence="13">
    <location>
        <begin position="168"/>
        <end position="577"/>
    </location>
</feature>
<evidence type="ECO:0000259" key="14">
    <source>
        <dbReference type="Pfam" id="PF07715"/>
    </source>
</evidence>
<evidence type="ECO:0000256" key="7">
    <source>
        <dbReference type="ARBA" id="ARBA00023077"/>
    </source>
</evidence>
<dbReference type="GO" id="GO:0006811">
    <property type="term" value="P:monoatomic ion transport"/>
    <property type="evidence" value="ECO:0007669"/>
    <property type="project" value="UniProtKB-KW"/>
</dbReference>
<keyword evidence="9 10" id="KW-0998">Cell outer membrane</keyword>
<keyword evidence="7 11" id="KW-0798">TonB box</keyword>
<dbReference type="Pfam" id="PF07715">
    <property type="entry name" value="Plug"/>
    <property type="match status" value="1"/>
</dbReference>
<sequence length="604" mass="65816">MKSFNRSLLALACCSSTLASAQTTSLEAVQVTASRYAQTADQALASVSVITRDDIEQSQALTIKELLVKQAGISVTNSGGRGKSSSVFVRGAASDQLLVLVDGVRVGSATLGSFSFEEVNLAQVERIEIVRGPRSSLYGSDAAGGVIQIFTRRGEGELTVGLSASVGSDSTRAGTINLSGGDDNAWFNANLSREITNGFDATSNGAAPDDDGYKTNGVELRAGFQATENVELGAFYTLTDSENQYDGYSADTTEIITRVVGVNADVQLTNYWDLQATLGRSTDDNKDYAGSAFDSQFKTTRDTLTVQNNIQLGENVLTLGGDIQRDQVRTTTAYDKDSRFNRGLFAQYLLMSGQNDFQFSLRHDRNESFGNHNTGSVAWGYQWNDVLRTYVSYGTAFSAPSFNDLYYAGDYSYGNPDLSPEKSKNLEVGLQAEFDALTLSAAIYETRYKNLITWVDQGGWVYSPENTEKARIRGVELTAGYTLADWVLTGNLTFLDTENQSGDNKGNDLQRRPSRIANVSVDRQFGSFSLGADLHAENRRFNNASNTVRLGGFATTDLRLGYAVSKSLSLRAKVSNVFDKEYETVSGYNQPDRQFLLTVAYQPK</sequence>
<evidence type="ECO:0000256" key="9">
    <source>
        <dbReference type="ARBA" id="ARBA00023237"/>
    </source>
</evidence>
<dbReference type="CDD" id="cd01347">
    <property type="entry name" value="ligand_gated_channel"/>
    <property type="match status" value="1"/>
</dbReference>
<keyword evidence="6" id="KW-0406">Ion transport</keyword>
<protein>
    <submittedName>
        <fullName evidence="15">TonB-dependent receptor</fullName>
    </submittedName>
</protein>
<keyword evidence="5 12" id="KW-0732">Signal</keyword>
<dbReference type="InterPro" id="IPR036942">
    <property type="entry name" value="Beta-barrel_TonB_sf"/>
</dbReference>
<dbReference type="InterPro" id="IPR000531">
    <property type="entry name" value="Beta-barrel_TonB"/>
</dbReference>
<evidence type="ECO:0000256" key="4">
    <source>
        <dbReference type="ARBA" id="ARBA00022692"/>
    </source>
</evidence>
<organism evidence="15 16">
    <name type="scientific">Neptunomonas phycophila</name>
    <dbReference type="NCBI Taxonomy" id="1572645"/>
    <lineage>
        <taxon>Bacteria</taxon>
        <taxon>Pseudomonadati</taxon>
        <taxon>Pseudomonadota</taxon>
        <taxon>Gammaproteobacteria</taxon>
        <taxon>Oceanospirillales</taxon>
        <taxon>Oceanospirillaceae</taxon>
        <taxon>Neptunomonas</taxon>
    </lineage>
</organism>
<dbReference type="GO" id="GO:0009279">
    <property type="term" value="C:cell outer membrane"/>
    <property type="evidence" value="ECO:0007669"/>
    <property type="project" value="UniProtKB-SubCell"/>
</dbReference>
<feature type="domain" description="TonB-dependent receptor plug" evidence="14">
    <location>
        <begin position="42"/>
        <end position="146"/>
    </location>
</feature>
<dbReference type="PANTHER" id="PTHR30069">
    <property type="entry name" value="TONB-DEPENDENT OUTER MEMBRANE RECEPTOR"/>
    <property type="match status" value="1"/>
</dbReference>
<feature type="chain" id="PRO_5043745602" evidence="12">
    <location>
        <begin position="22"/>
        <end position="604"/>
    </location>
</feature>
<dbReference type="InterPro" id="IPR012910">
    <property type="entry name" value="Plug_dom"/>
</dbReference>
<dbReference type="GO" id="GO:0015889">
    <property type="term" value="P:cobalamin transport"/>
    <property type="evidence" value="ECO:0007669"/>
    <property type="project" value="TreeGrafter"/>
</dbReference>
<evidence type="ECO:0000256" key="10">
    <source>
        <dbReference type="PROSITE-ProRule" id="PRU01360"/>
    </source>
</evidence>
<dbReference type="InterPro" id="IPR037066">
    <property type="entry name" value="Plug_dom_sf"/>
</dbReference>
<evidence type="ECO:0000256" key="5">
    <source>
        <dbReference type="ARBA" id="ARBA00022729"/>
    </source>
</evidence>
<evidence type="ECO:0000256" key="1">
    <source>
        <dbReference type="ARBA" id="ARBA00004571"/>
    </source>
</evidence>
<dbReference type="AlphaFoldDB" id="A0AAW7XEC2"/>
<comment type="caution">
    <text evidence="15">The sequence shown here is derived from an EMBL/GenBank/DDBJ whole genome shotgun (WGS) entry which is preliminary data.</text>
</comment>
<evidence type="ECO:0000256" key="6">
    <source>
        <dbReference type="ARBA" id="ARBA00023065"/>
    </source>
</evidence>
<keyword evidence="8 10" id="KW-0472">Membrane</keyword>
<reference evidence="15" key="1">
    <citation type="submission" date="2023-07" db="EMBL/GenBank/DDBJ databases">
        <title>Genome content predicts the carbon catabolic preferences of heterotrophic bacteria.</title>
        <authorList>
            <person name="Gralka M."/>
        </authorList>
    </citation>
    <scope>NUCLEOTIDE SEQUENCE</scope>
    <source>
        <strain evidence="15">I2M16</strain>
    </source>
</reference>
<dbReference type="EMBL" id="JAUOPG010000001">
    <property type="protein sequence ID" value="MDO6452330.1"/>
    <property type="molecule type" value="Genomic_DNA"/>
</dbReference>
<evidence type="ECO:0000256" key="3">
    <source>
        <dbReference type="ARBA" id="ARBA00022452"/>
    </source>
</evidence>
<comment type="similarity">
    <text evidence="10 11">Belongs to the TonB-dependent receptor family.</text>
</comment>
<evidence type="ECO:0000256" key="12">
    <source>
        <dbReference type="SAM" id="SignalP"/>
    </source>
</evidence>
<evidence type="ECO:0000256" key="2">
    <source>
        <dbReference type="ARBA" id="ARBA00022448"/>
    </source>
</evidence>
<dbReference type="Gene3D" id="2.170.130.10">
    <property type="entry name" value="TonB-dependent receptor, plug domain"/>
    <property type="match status" value="1"/>
</dbReference>
<proteinExistence type="inferred from homology"/>
<dbReference type="SUPFAM" id="SSF56935">
    <property type="entry name" value="Porins"/>
    <property type="match status" value="1"/>
</dbReference>
<dbReference type="InterPro" id="IPR039426">
    <property type="entry name" value="TonB-dep_rcpt-like"/>
</dbReference>
<name>A0AAW7XEC2_9GAMM</name>
<accession>A0AAW7XEC2</accession>
<evidence type="ECO:0000256" key="8">
    <source>
        <dbReference type="ARBA" id="ARBA00023136"/>
    </source>
</evidence>
<dbReference type="Pfam" id="PF00593">
    <property type="entry name" value="TonB_dep_Rec_b-barrel"/>
    <property type="match status" value="1"/>
</dbReference>
<evidence type="ECO:0000313" key="16">
    <source>
        <dbReference type="Proteomes" id="UP001169862"/>
    </source>
</evidence>
<feature type="signal peptide" evidence="12">
    <location>
        <begin position="1"/>
        <end position="21"/>
    </location>
</feature>
<keyword evidence="2 10" id="KW-0813">Transport</keyword>
<evidence type="ECO:0000256" key="11">
    <source>
        <dbReference type="RuleBase" id="RU003357"/>
    </source>
</evidence>
<dbReference type="Proteomes" id="UP001169862">
    <property type="component" value="Unassembled WGS sequence"/>
</dbReference>